<keyword evidence="11" id="KW-1000">Mitochondrion outer membrane</keyword>
<evidence type="ECO:0000313" key="21">
    <source>
        <dbReference type="Proteomes" id="UP001321473"/>
    </source>
</evidence>
<comment type="catalytic activity">
    <reaction evidence="17">
        <text>L-threonyl-[protein] + ATP = O-phospho-L-threonyl-[protein] + ADP + H(+)</text>
        <dbReference type="Rhea" id="RHEA:46608"/>
        <dbReference type="Rhea" id="RHEA-COMP:11060"/>
        <dbReference type="Rhea" id="RHEA-COMP:11605"/>
        <dbReference type="ChEBI" id="CHEBI:15378"/>
        <dbReference type="ChEBI" id="CHEBI:30013"/>
        <dbReference type="ChEBI" id="CHEBI:30616"/>
        <dbReference type="ChEBI" id="CHEBI:61977"/>
        <dbReference type="ChEBI" id="CHEBI:456216"/>
        <dbReference type="EC" id="2.7.11.1"/>
    </reaction>
</comment>
<evidence type="ECO:0000313" key="20">
    <source>
        <dbReference type="EMBL" id="KAK8771559.1"/>
    </source>
</evidence>
<feature type="domain" description="Protein kinase" evidence="19">
    <location>
        <begin position="152"/>
        <end position="389"/>
    </location>
</feature>
<dbReference type="InterPro" id="IPR008271">
    <property type="entry name" value="Ser/Thr_kinase_AS"/>
</dbReference>
<evidence type="ECO:0000256" key="5">
    <source>
        <dbReference type="ARBA" id="ARBA00012513"/>
    </source>
</evidence>
<keyword evidence="10" id="KW-0418">Kinase</keyword>
<sequence>MKLTSAWKSVGRAWAPQSRRCCVTSNDFTAALRCCVNDMVLRFRVALRTLLWPRGGRASAAARRGPRQLQRWIRQSRAADLRRQAGRQLFAGARLPLMGLTGVCLVSKPSLLSREEELESICVALRELALAGNKERVVAELPDREQLGLHDLELGALLGQGANAVVYSGRWRKTEGGEGSAGLTELREELTERDAAAPAKPNVLDEESGFLEQPSGMREAGEPFDLAVKVLFNYYAASNATAIWDSLQKECLPVLVNQLLPPGRWCCRLPPHPHLVEMWVAFVDVVSLLPGATLLWPSALSPRLHPQGCGRNATLYLVMRRYQCSLPDYLRSFPRVVAGDPRVRLSLLCQLLEALCHLAQHGVAHRDLKADNCLLDLTRGNSIVVIFWG</sequence>
<comment type="cofactor">
    <cofactor evidence="1">
        <name>Mg(2+)</name>
        <dbReference type="ChEBI" id="CHEBI:18420"/>
    </cofactor>
</comment>
<evidence type="ECO:0000256" key="12">
    <source>
        <dbReference type="ARBA" id="ARBA00022792"/>
    </source>
</evidence>
<keyword evidence="9" id="KW-0547">Nucleotide-binding</keyword>
<evidence type="ECO:0000256" key="10">
    <source>
        <dbReference type="ARBA" id="ARBA00022777"/>
    </source>
</evidence>
<evidence type="ECO:0000256" key="11">
    <source>
        <dbReference type="ARBA" id="ARBA00022787"/>
    </source>
</evidence>
<dbReference type="GO" id="GO:0046872">
    <property type="term" value="F:metal ion binding"/>
    <property type="evidence" value="ECO:0007669"/>
    <property type="project" value="UniProtKB-KW"/>
</dbReference>
<name>A0AAQ4E9Y3_AMBAM</name>
<dbReference type="GO" id="GO:0005524">
    <property type="term" value="F:ATP binding"/>
    <property type="evidence" value="ECO:0007669"/>
    <property type="project" value="UniProtKB-KW"/>
</dbReference>
<accession>A0AAQ4E9Y3</accession>
<proteinExistence type="predicted"/>
<keyword evidence="6" id="KW-0723">Serine/threonine-protein kinase</keyword>
<dbReference type="GO" id="GO:0004674">
    <property type="term" value="F:protein serine/threonine kinase activity"/>
    <property type="evidence" value="ECO:0007669"/>
    <property type="project" value="UniProtKB-KW"/>
</dbReference>
<dbReference type="GO" id="GO:0005829">
    <property type="term" value="C:cytosol"/>
    <property type="evidence" value="ECO:0007669"/>
    <property type="project" value="UniProtKB-SubCell"/>
</dbReference>
<dbReference type="GO" id="GO:0005743">
    <property type="term" value="C:mitochondrial inner membrane"/>
    <property type="evidence" value="ECO:0007669"/>
    <property type="project" value="UniProtKB-SubCell"/>
</dbReference>
<evidence type="ECO:0000256" key="2">
    <source>
        <dbReference type="ARBA" id="ARBA00004434"/>
    </source>
</evidence>
<dbReference type="GO" id="GO:0042981">
    <property type="term" value="P:regulation of apoptotic process"/>
    <property type="evidence" value="ECO:0007669"/>
    <property type="project" value="TreeGrafter"/>
</dbReference>
<evidence type="ECO:0000256" key="17">
    <source>
        <dbReference type="ARBA" id="ARBA00047899"/>
    </source>
</evidence>
<evidence type="ECO:0000256" key="16">
    <source>
        <dbReference type="ARBA" id="ARBA00023128"/>
    </source>
</evidence>
<organism evidence="20 21">
    <name type="scientific">Amblyomma americanum</name>
    <name type="common">Lone star tick</name>
    <dbReference type="NCBI Taxonomy" id="6943"/>
    <lineage>
        <taxon>Eukaryota</taxon>
        <taxon>Metazoa</taxon>
        <taxon>Ecdysozoa</taxon>
        <taxon>Arthropoda</taxon>
        <taxon>Chelicerata</taxon>
        <taxon>Arachnida</taxon>
        <taxon>Acari</taxon>
        <taxon>Parasitiformes</taxon>
        <taxon>Ixodida</taxon>
        <taxon>Ixodoidea</taxon>
        <taxon>Ixodidae</taxon>
        <taxon>Amblyomminae</taxon>
        <taxon>Amblyomma</taxon>
    </lineage>
</organism>
<dbReference type="GO" id="GO:0005741">
    <property type="term" value="C:mitochondrial outer membrane"/>
    <property type="evidence" value="ECO:0007669"/>
    <property type="project" value="UniProtKB-SubCell"/>
</dbReference>
<evidence type="ECO:0000256" key="7">
    <source>
        <dbReference type="ARBA" id="ARBA00022679"/>
    </source>
</evidence>
<evidence type="ECO:0000256" key="3">
    <source>
        <dbReference type="ARBA" id="ARBA00004514"/>
    </source>
</evidence>
<keyword evidence="14" id="KW-0460">Magnesium</keyword>
<evidence type="ECO:0000256" key="9">
    <source>
        <dbReference type="ARBA" id="ARBA00022741"/>
    </source>
</evidence>
<keyword evidence="13" id="KW-0067">ATP-binding</keyword>
<keyword evidence="12" id="KW-0472">Membrane</keyword>
<dbReference type="InterPro" id="IPR011009">
    <property type="entry name" value="Kinase-like_dom_sf"/>
</dbReference>
<dbReference type="InterPro" id="IPR000719">
    <property type="entry name" value="Prot_kinase_dom"/>
</dbReference>
<dbReference type="GO" id="GO:0090141">
    <property type="term" value="P:positive regulation of mitochondrial fission"/>
    <property type="evidence" value="ECO:0007669"/>
    <property type="project" value="TreeGrafter"/>
</dbReference>
<comment type="catalytic activity">
    <reaction evidence="18">
        <text>L-seryl-[protein] + ATP = O-phospho-L-seryl-[protein] + ADP + H(+)</text>
        <dbReference type="Rhea" id="RHEA:17989"/>
        <dbReference type="Rhea" id="RHEA-COMP:9863"/>
        <dbReference type="Rhea" id="RHEA-COMP:11604"/>
        <dbReference type="ChEBI" id="CHEBI:15378"/>
        <dbReference type="ChEBI" id="CHEBI:29999"/>
        <dbReference type="ChEBI" id="CHEBI:30616"/>
        <dbReference type="ChEBI" id="CHEBI:83421"/>
        <dbReference type="ChEBI" id="CHEBI:456216"/>
        <dbReference type="EC" id="2.7.11.1"/>
    </reaction>
</comment>
<dbReference type="AlphaFoldDB" id="A0AAQ4E9Y3"/>
<dbReference type="PANTHER" id="PTHR22972:SF7">
    <property type="entry name" value="SERINE_THREONINE-PROTEIN KINASE PINK1, MITOCHONDRIAL"/>
    <property type="match status" value="1"/>
</dbReference>
<dbReference type="SUPFAM" id="SSF56112">
    <property type="entry name" value="Protein kinase-like (PK-like)"/>
    <property type="match status" value="1"/>
</dbReference>
<dbReference type="GO" id="GO:0000422">
    <property type="term" value="P:autophagy of mitochondrion"/>
    <property type="evidence" value="ECO:0007669"/>
    <property type="project" value="TreeGrafter"/>
</dbReference>
<evidence type="ECO:0000256" key="15">
    <source>
        <dbReference type="ARBA" id="ARBA00022946"/>
    </source>
</evidence>
<dbReference type="Proteomes" id="UP001321473">
    <property type="component" value="Unassembled WGS sequence"/>
</dbReference>
<keyword evidence="12" id="KW-0999">Mitochondrion inner membrane</keyword>
<evidence type="ECO:0000256" key="8">
    <source>
        <dbReference type="ARBA" id="ARBA00022723"/>
    </source>
</evidence>
<dbReference type="PROSITE" id="PS50011">
    <property type="entry name" value="PROTEIN_KINASE_DOM"/>
    <property type="match status" value="1"/>
</dbReference>
<evidence type="ECO:0000256" key="13">
    <source>
        <dbReference type="ARBA" id="ARBA00022840"/>
    </source>
</evidence>
<keyword evidence="16" id="KW-0496">Mitochondrion</keyword>
<dbReference type="EC" id="2.7.11.1" evidence="5"/>
<dbReference type="Gene3D" id="1.10.510.10">
    <property type="entry name" value="Transferase(Phosphotransferase) domain 1"/>
    <property type="match status" value="1"/>
</dbReference>
<evidence type="ECO:0000259" key="19">
    <source>
        <dbReference type="PROSITE" id="PS50011"/>
    </source>
</evidence>
<evidence type="ECO:0000256" key="4">
    <source>
        <dbReference type="ARBA" id="ARBA00004572"/>
    </source>
</evidence>
<dbReference type="EMBL" id="JARKHS020019581">
    <property type="protein sequence ID" value="KAK8771559.1"/>
    <property type="molecule type" value="Genomic_DNA"/>
</dbReference>
<comment type="subcellular location">
    <subcellularLocation>
        <location evidence="3">Cytoplasm</location>
        <location evidence="3">Cytosol</location>
    </subcellularLocation>
    <subcellularLocation>
        <location evidence="2">Mitochondrion inner membrane</location>
        <topology evidence="2">Single-pass membrane protein</topology>
    </subcellularLocation>
    <subcellularLocation>
        <location evidence="4">Mitochondrion outer membrane</location>
        <topology evidence="4">Single-pass membrane protein</topology>
    </subcellularLocation>
</comment>
<comment type="caution">
    <text evidence="20">The sequence shown here is derived from an EMBL/GenBank/DDBJ whole genome shotgun (WGS) entry which is preliminary data.</text>
</comment>
<evidence type="ECO:0000256" key="18">
    <source>
        <dbReference type="ARBA" id="ARBA00048679"/>
    </source>
</evidence>
<keyword evidence="7" id="KW-0808">Transferase</keyword>
<dbReference type="PROSITE" id="PS00108">
    <property type="entry name" value="PROTEIN_KINASE_ST"/>
    <property type="match status" value="1"/>
</dbReference>
<dbReference type="PANTHER" id="PTHR22972">
    <property type="entry name" value="SERINE/THREONINE PROTEIN KINASE"/>
    <property type="match status" value="1"/>
</dbReference>
<evidence type="ECO:0000256" key="1">
    <source>
        <dbReference type="ARBA" id="ARBA00001946"/>
    </source>
</evidence>
<reference evidence="20 21" key="1">
    <citation type="journal article" date="2023" name="Arcadia Sci">
        <title>De novo assembly of a long-read Amblyomma americanum tick genome.</title>
        <authorList>
            <person name="Chou S."/>
            <person name="Poskanzer K.E."/>
            <person name="Rollins M."/>
            <person name="Thuy-Boun P.S."/>
        </authorList>
    </citation>
    <scope>NUCLEOTIDE SEQUENCE [LARGE SCALE GENOMIC DNA]</scope>
    <source>
        <strain evidence="20">F_SG_1</strain>
        <tissue evidence="20">Salivary glands</tissue>
    </source>
</reference>
<keyword evidence="8" id="KW-0479">Metal-binding</keyword>
<gene>
    <name evidence="20" type="ORF">V5799_025199</name>
</gene>
<evidence type="ECO:0000256" key="14">
    <source>
        <dbReference type="ARBA" id="ARBA00022842"/>
    </source>
</evidence>
<keyword evidence="21" id="KW-1185">Reference proteome</keyword>
<evidence type="ECO:0000256" key="6">
    <source>
        <dbReference type="ARBA" id="ARBA00022527"/>
    </source>
</evidence>
<dbReference type="InterPro" id="IPR051511">
    <property type="entry name" value="MitoQC_Scaffold_Kinases"/>
</dbReference>
<keyword evidence="15" id="KW-0809">Transit peptide</keyword>
<protein>
    <recommendedName>
        <fullName evidence="5">non-specific serine/threonine protein kinase</fullName>
        <ecNumber evidence="5">2.7.11.1</ecNumber>
    </recommendedName>
</protein>